<dbReference type="AlphaFoldDB" id="A0A6J4N2B8"/>
<feature type="compositionally biased region" description="Basic and acidic residues" evidence="1">
    <location>
        <begin position="20"/>
        <end position="31"/>
    </location>
</feature>
<name>A0A6J4N2B8_9ACTN</name>
<feature type="compositionally biased region" description="Low complexity" evidence="1">
    <location>
        <begin position="1"/>
        <end position="19"/>
    </location>
</feature>
<evidence type="ECO:0000313" key="2">
    <source>
        <dbReference type="EMBL" id="CAA9375320.1"/>
    </source>
</evidence>
<evidence type="ECO:0000256" key="1">
    <source>
        <dbReference type="SAM" id="MobiDB-lite"/>
    </source>
</evidence>
<accession>A0A6J4N2B8</accession>
<feature type="region of interest" description="Disordered" evidence="1">
    <location>
        <begin position="1"/>
        <end position="80"/>
    </location>
</feature>
<feature type="region of interest" description="Disordered" evidence="1">
    <location>
        <begin position="97"/>
        <end position="122"/>
    </location>
</feature>
<feature type="compositionally biased region" description="Pro residues" evidence="1">
    <location>
        <begin position="60"/>
        <end position="69"/>
    </location>
</feature>
<protein>
    <submittedName>
        <fullName evidence="2">Uncharacterized protein</fullName>
    </submittedName>
</protein>
<sequence>MQPSGGSRSVPPPSVGSGSDDIRTVDHEHVTPRSGARKVHATSPPPSSGHVLPPVSIGEPLPPRGPAPAPHGSGQDTIRQGYFPVAGSVSAGVYGRASGVSGTESAPPTDVSAPLRPDGPSDRCPPVDALRSSGFSVIGSFSMLSAISATYPSGINMMQGTIASRCRYRSSSASAPVLIRATGLRTVPEKVRARHAIWRPSTAS</sequence>
<dbReference type="EMBL" id="CADCUO010000033">
    <property type="protein sequence ID" value="CAA9375320.1"/>
    <property type="molecule type" value="Genomic_DNA"/>
</dbReference>
<gene>
    <name evidence="2" type="ORF">AVDCRST_MAG75-476</name>
</gene>
<proteinExistence type="predicted"/>
<organism evidence="2">
    <name type="scientific">uncultured Propionibacteriaceae bacterium</name>
    <dbReference type="NCBI Taxonomy" id="257457"/>
    <lineage>
        <taxon>Bacteria</taxon>
        <taxon>Bacillati</taxon>
        <taxon>Actinomycetota</taxon>
        <taxon>Actinomycetes</taxon>
        <taxon>Propionibacteriales</taxon>
        <taxon>Propionibacteriaceae</taxon>
        <taxon>environmental samples</taxon>
    </lineage>
</organism>
<reference evidence="2" key="1">
    <citation type="submission" date="2020-02" db="EMBL/GenBank/DDBJ databases">
        <authorList>
            <person name="Meier V. D."/>
        </authorList>
    </citation>
    <scope>NUCLEOTIDE SEQUENCE</scope>
    <source>
        <strain evidence="2">AVDCRST_MAG75</strain>
    </source>
</reference>